<dbReference type="GeneID" id="14012624"/>
<dbReference type="KEGG" id="vg:14012624"/>
<dbReference type="OrthoDB" id="22792at10239"/>
<accession>H6X3J3</accession>
<dbReference type="Gene3D" id="2.30.30.100">
    <property type="match status" value="1"/>
</dbReference>
<evidence type="ECO:0000313" key="1">
    <source>
        <dbReference type="EMBL" id="AFA44309.1"/>
    </source>
</evidence>
<organism evidence="1 2">
    <name type="scientific">Klebsiella phage vB_KleM_RaK2</name>
    <dbReference type="NCBI Taxonomy" id="1147094"/>
    <lineage>
        <taxon>Viruses</taxon>
        <taxon>Duplodnaviria</taxon>
        <taxon>Heunggongvirae</taxon>
        <taxon>Uroviricota</taxon>
        <taxon>Caudoviricetes</taxon>
        <taxon>Alcyoneusvirus</taxon>
        <taxon>Alcyoneusvirus RaK2</taxon>
    </lineage>
</organism>
<protein>
    <submittedName>
        <fullName evidence="1">Uncharacterized protein</fullName>
    </submittedName>
</protein>
<dbReference type="EMBL" id="JQ513383">
    <property type="protein sequence ID" value="AFA44309.1"/>
    <property type="molecule type" value="Genomic_DNA"/>
</dbReference>
<sequence length="104" mass="11582">MTKNVKLFHVNSVGPVLAIIQQETTEAIVVNDPLQLGTDEKGELMMMDYLDMITEHKAVVFYKNNIISVSTPVPQLAKLYVEAVKGEEDSAPKLIVPDNKIITR</sequence>
<keyword evidence="2" id="KW-1185">Reference proteome</keyword>
<evidence type="ECO:0000313" key="2">
    <source>
        <dbReference type="Proteomes" id="UP000007524"/>
    </source>
</evidence>
<proteinExistence type="predicted"/>
<dbReference type="RefSeq" id="YP_007007191.1">
    <property type="nucleotide sequence ID" value="NC_019526.1"/>
</dbReference>
<name>H6X3J3_9CAUD</name>
<reference evidence="1 2" key="1">
    <citation type="journal article" date="2012" name="J. Virol.">
        <title>Genome of Klebsiella sp.-Infecting Bacteriophage vB_KleM_RaK2.</title>
        <authorList>
            <person name="Simoliunas E."/>
            <person name="Kaliniene L."/>
            <person name="Truncaite L."/>
            <person name="Klausa V."/>
            <person name="Zajanckauskaite A."/>
            <person name="Meskys R."/>
        </authorList>
    </citation>
    <scope>NUCLEOTIDE SEQUENCE [LARGE SCALE GENOMIC DNA]</scope>
</reference>
<dbReference type="Proteomes" id="UP000007524">
    <property type="component" value="Segment"/>
</dbReference>
<gene>
    <name evidence="1" type="ORF">RaK2_00036</name>
</gene>